<evidence type="ECO:0000259" key="1">
    <source>
        <dbReference type="Pfam" id="PF14574"/>
    </source>
</evidence>
<dbReference type="InterPro" id="IPR041414">
    <property type="entry name" value="Raco-like_middle"/>
</dbReference>
<dbReference type="PANTHER" id="PTHR42895:SF1">
    <property type="entry name" value="IRON-SULFUR CLUSTER PROTEIN"/>
    <property type="match status" value="1"/>
</dbReference>
<evidence type="ECO:0000259" key="2">
    <source>
        <dbReference type="Pfam" id="PF17650"/>
    </source>
</evidence>
<evidence type="ECO:0000313" key="5">
    <source>
        <dbReference type="Proteomes" id="UP000192569"/>
    </source>
</evidence>
<keyword evidence="5" id="KW-1185">Reference proteome</keyword>
<dbReference type="Gene3D" id="3.30.420.480">
    <property type="entry name" value="Domain of unknown function (DUF4445)"/>
    <property type="match status" value="1"/>
</dbReference>
<dbReference type="InterPro" id="IPR052911">
    <property type="entry name" value="Corrinoid_activation_enz"/>
</dbReference>
<dbReference type="InterPro" id="IPR040506">
    <property type="entry name" value="RACo_linker"/>
</dbReference>
<protein>
    <submittedName>
        <fullName evidence="4">Uncharacterized 2Fe-2 and 4Fe-4S clusters-containing protein, contains DUF4445 domain</fullName>
    </submittedName>
</protein>
<dbReference type="AlphaFoldDB" id="A0A1W1W1M6"/>
<organism evidence="4 5">
    <name type="scientific">Thermanaeromonas toyohensis ToBE</name>
    <dbReference type="NCBI Taxonomy" id="698762"/>
    <lineage>
        <taxon>Bacteria</taxon>
        <taxon>Bacillati</taxon>
        <taxon>Bacillota</taxon>
        <taxon>Clostridia</taxon>
        <taxon>Neomoorellales</taxon>
        <taxon>Neomoorellaceae</taxon>
        <taxon>Thermanaeromonas</taxon>
    </lineage>
</organism>
<dbReference type="Pfam" id="PF17651">
    <property type="entry name" value="Raco_middle"/>
    <property type="match status" value="1"/>
</dbReference>
<proteinExistence type="predicted"/>
<dbReference type="Pfam" id="PF17650">
    <property type="entry name" value="RACo_linker"/>
    <property type="match status" value="1"/>
</dbReference>
<evidence type="ECO:0000313" key="4">
    <source>
        <dbReference type="EMBL" id="SMB99390.1"/>
    </source>
</evidence>
<accession>A0A1W1W1M6</accession>
<dbReference type="EMBL" id="LT838272">
    <property type="protein sequence ID" value="SMB99390.1"/>
    <property type="molecule type" value="Genomic_DNA"/>
</dbReference>
<dbReference type="InterPro" id="IPR042259">
    <property type="entry name" value="Raco-like_middle_sf"/>
</dbReference>
<name>A0A1W1W1M6_9FIRM</name>
<sequence>MRVTPTSSLNAGCPVMVERYEFKGRALTEKFQLELRPPGSGDNIADTDRLRQALERRSSCPVGIPLDLLKEIPTRLRQQEWKVTVTVGYYWPPGWGLKGLTARLVEVEPGFDYSGPFGVAVDLGSTTVAGYLWDLGVGRLVAAYSTFNAQVKVGEDILTRIHHAATSQGLRELQEDAVASINRVIALLARRANIRPHAITAGVISGNTTMVHLLLGLPPTNICRSPYVPVVNAPGFIPAEQIGLYIHPQALVYFLPGVGSYVGGDILAGILASGMHRQEDIGLLADIGTNGEMVLGNREWLVAAAGAAGPALEGGVISCGMRAEPGAVYKVYIDSQTGKITYQTIENEPARGICGSGVVDAIAQGLLAGIITQRGELRAPLASLVVVPAEESATGKPIELTTTDIQRFLRTKAAANAIMFTLLESVGCTLKDVKYFYAAGAFGEHLDVESAVVVGLYPDLPRENIISLGNSSLMGASLILTDLRKGQEVEEIARRVTYVEMNNSPRFMSHFTAGLFFPHTDLHLFPSVQDRLKSHT</sequence>
<reference evidence="4 5" key="1">
    <citation type="submission" date="2017-04" db="EMBL/GenBank/DDBJ databases">
        <authorList>
            <person name="Afonso C.L."/>
            <person name="Miller P.J."/>
            <person name="Scott M.A."/>
            <person name="Spackman E."/>
            <person name="Goraichik I."/>
            <person name="Dimitrov K.M."/>
            <person name="Suarez D.L."/>
            <person name="Swayne D.E."/>
        </authorList>
    </citation>
    <scope>NUCLEOTIDE SEQUENCE [LARGE SCALE GENOMIC DNA]</scope>
    <source>
        <strain evidence="4 5">ToBE</strain>
    </source>
</reference>
<dbReference type="Proteomes" id="UP000192569">
    <property type="component" value="Chromosome I"/>
</dbReference>
<dbReference type="Pfam" id="PF14574">
    <property type="entry name" value="RACo_C_ter"/>
    <property type="match status" value="1"/>
</dbReference>
<dbReference type="STRING" id="698762.SAMN00808754_2879"/>
<feature type="domain" description="RACo linker region" evidence="2">
    <location>
        <begin position="26"/>
        <end position="111"/>
    </location>
</feature>
<feature type="domain" description="RACo C-terminal" evidence="1">
    <location>
        <begin position="281"/>
        <end position="529"/>
    </location>
</feature>
<dbReference type="InterPro" id="IPR027980">
    <property type="entry name" value="RACo_C"/>
</dbReference>
<evidence type="ECO:0000259" key="3">
    <source>
        <dbReference type="Pfam" id="PF17651"/>
    </source>
</evidence>
<dbReference type="Gene3D" id="3.10.20.880">
    <property type="match status" value="1"/>
</dbReference>
<feature type="domain" description="RACo-like middle region" evidence="3">
    <location>
        <begin position="117"/>
        <end position="278"/>
    </location>
</feature>
<gene>
    <name evidence="4" type="ORF">SAMN00808754_2879</name>
</gene>
<dbReference type="PANTHER" id="PTHR42895">
    <property type="entry name" value="IRON-SULFUR CLUSTER-BINDING PROTEIN-RELATED"/>
    <property type="match status" value="1"/>
</dbReference>